<sequence>MSKPTTIDEALQSLPSSAVSFTADQSSNRTTAGRRMLITKKKFTTSTSAEHHKPPQLRWVVASEPHILTNYGSNNSILREKRKIKESILIAGRDSGTKQSLKFSCQLPLPFLEQNGPQNEDFRMDLDEETEETGNFVKGGGLTAEDLEMDIESENNEHSGGGLNIADLEDFGSDDILSASKPKPTPTTHVTKRRRIDADQNDTKEYDSIPKDFLDLLKSEIPGGKKYVSPGEFARVWKLSGRELGNDMVLAQNEYFGKSRSSHGSSHKKTSKGKGRVR</sequence>
<dbReference type="AlphaFoldDB" id="A0AAV9XGZ6"/>
<dbReference type="EMBL" id="JAVHJO010000003">
    <property type="protein sequence ID" value="KAK6541373.1"/>
    <property type="molecule type" value="Genomic_DNA"/>
</dbReference>
<reference evidence="2 3" key="1">
    <citation type="submission" date="2019-10" db="EMBL/GenBank/DDBJ databases">
        <authorList>
            <person name="Palmer J.M."/>
        </authorList>
    </citation>
    <scope>NUCLEOTIDE SEQUENCE [LARGE SCALE GENOMIC DNA]</scope>
    <source>
        <strain evidence="2 3">TWF694</strain>
    </source>
</reference>
<name>A0AAV9XGZ6_9PEZI</name>
<gene>
    <name evidence="2" type="ORF">TWF694_007186</name>
</gene>
<keyword evidence="3" id="KW-1185">Reference proteome</keyword>
<organism evidence="2 3">
    <name type="scientific">Orbilia ellipsospora</name>
    <dbReference type="NCBI Taxonomy" id="2528407"/>
    <lineage>
        <taxon>Eukaryota</taxon>
        <taxon>Fungi</taxon>
        <taxon>Dikarya</taxon>
        <taxon>Ascomycota</taxon>
        <taxon>Pezizomycotina</taxon>
        <taxon>Orbiliomycetes</taxon>
        <taxon>Orbiliales</taxon>
        <taxon>Orbiliaceae</taxon>
        <taxon>Orbilia</taxon>
    </lineage>
</organism>
<evidence type="ECO:0000256" key="1">
    <source>
        <dbReference type="SAM" id="MobiDB-lite"/>
    </source>
</evidence>
<protein>
    <submittedName>
        <fullName evidence="2">Uncharacterized protein</fullName>
    </submittedName>
</protein>
<proteinExistence type="predicted"/>
<comment type="caution">
    <text evidence="2">The sequence shown here is derived from an EMBL/GenBank/DDBJ whole genome shotgun (WGS) entry which is preliminary data.</text>
</comment>
<feature type="compositionally biased region" description="Basic residues" evidence="1">
    <location>
        <begin position="265"/>
        <end position="278"/>
    </location>
</feature>
<accession>A0AAV9XGZ6</accession>
<dbReference type="Proteomes" id="UP001365542">
    <property type="component" value="Unassembled WGS sequence"/>
</dbReference>
<evidence type="ECO:0000313" key="3">
    <source>
        <dbReference type="Proteomes" id="UP001365542"/>
    </source>
</evidence>
<feature type="region of interest" description="Disordered" evidence="1">
    <location>
        <begin position="256"/>
        <end position="278"/>
    </location>
</feature>
<evidence type="ECO:0000313" key="2">
    <source>
        <dbReference type="EMBL" id="KAK6541373.1"/>
    </source>
</evidence>